<dbReference type="eggNOG" id="COG5430">
    <property type="taxonomic scope" value="Bacteria"/>
</dbReference>
<evidence type="ECO:0000313" key="3">
    <source>
        <dbReference type="Proteomes" id="UP000001036"/>
    </source>
</evidence>
<dbReference type="Proteomes" id="UP000001036">
    <property type="component" value="Chromosome"/>
</dbReference>
<dbReference type="EMBL" id="CP000934">
    <property type="protein sequence ID" value="ACE82822.1"/>
    <property type="molecule type" value="Genomic_DNA"/>
</dbReference>
<protein>
    <submittedName>
        <fullName evidence="2">Putative type 1 pili pilus subunit</fullName>
    </submittedName>
</protein>
<dbReference type="InterPro" id="IPR007893">
    <property type="entry name" value="Spore_coat_U/FanG"/>
</dbReference>
<proteinExistence type="predicted"/>
<dbReference type="Pfam" id="PF05229">
    <property type="entry name" value="SCPU"/>
    <property type="match status" value="1"/>
</dbReference>
<name>B3PCG8_CELJU</name>
<dbReference type="STRING" id="498211.CJA_1285"/>
<dbReference type="PANTHER" id="PTHR37089">
    <property type="entry name" value="PROTEIN U-RELATED"/>
    <property type="match status" value="1"/>
</dbReference>
<dbReference type="HOGENOM" id="CLU_103262_1_0_6"/>
<keyword evidence="3" id="KW-1185">Reference proteome</keyword>
<gene>
    <name evidence="2" type="ordered locus">CJA_1285</name>
</gene>
<evidence type="ECO:0000259" key="1">
    <source>
        <dbReference type="Pfam" id="PF05229"/>
    </source>
</evidence>
<dbReference type="OrthoDB" id="6505076at2"/>
<reference evidence="2 3" key="1">
    <citation type="journal article" date="2008" name="J. Bacteriol.">
        <title>Insights into plant cell wall degradation from the genome sequence of the soil bacterium Cellvibrio japonicus.</title>
        <authorList>
            <person name="Deboy R.T."/>
            <person name="Mongodin E.F."/>
            <person name="Fouts D.E."/>
            <person name="Tailford L.E."/>
            <person name="Khouri H."/>
            <person name="Emerson J.B."/>
            <person name="Mohamoud Y."/>
            <person name="Watkins K."/>
            <person name="Henrissat B."/>
            <person name="Gilbert H.J."/>
            <person name="Nelson K.E."/>
        </authorList>
    </citation>
    <scope>NUCLEOTIDE SEQUENCE [LARGE SCALE GENOMIC DNA]</scope>
    <source>
        <strain evidence="2 3">Ueda107</strain>
    </source>
</reference>
<dbReference type="SMART" id="SM00972">
    <property type="entry name" value="SCPU"/>
    <property type="match status" value="1"/>
</dbReference>
<accession>B3PCG8</accession>
<dbReference type="AlphaFoldDB" id="B3PCG8"/>
<evidence type="ECO:0000313" key="2">
    <source>
        <dbReference type="EMBL" id="ACE82822.1"/>
    </source>
</evidence>
<feature type="domain" description="Spore coat protein U/FanG" evidence="1">
    <location>
        <begin position="33"/>
        <end position="173"/>
    </location>
</feature>
<dbReference type="KEGG" id="cja:CJA_1285"/>
<dbReference type="InterPro" id="IPR053167">
    <property type="entry name" value="Spore_coat_component"/>
</dbReference>
<dbReference type="RefSeq" id="WP_012486922.1">
    <property type="nucleotide sequence ID" value="NC_010995.1"/>
</dbReference>
<sequence length="176" mass="18843">MNIGKVLCCWMIPVWAQTVSAQNDLQVTAPVTLVRVQIVNGCQLNNLGSGVVALGTLHFGDVYDLDSLVDATTSLGSGSLQVRCTPGTSAKVTLGSGLYGSSVNDRKMRLVDGTATLSYQLYTSSTRQTIWDDVMGVSLLFTDDNVKSLSIYGRIPAQVTPAAGHYYDQVVVTLTY</sequence>
<organism evidence="2 3">
    <name type="scientific">Cellvibrio japonicus (strain Ueda107)</name>
    <name type="common">Pseudomonas fluorescens subsp. cellulosa</name>
    <dbReference type="NCBI Taxonomy" id="498211"/>
    <lineage>
        <taxon>Bacteria</taxon>
        <taxon>Pseudomonadati</taxon>
        <taxon>Pseudomonadota</taxon>
        <taxon>Gammaproteobacteria</taxon>
        <taxon>Cellvibrionales</taxon>
        <taxon>Cellvibrionaceae</taxon>
        <taxon>Cellvibrio</taxon>
    </lineage>
</organism>